<evidence type="ECO:0000313" key="1">
    <source>
        <dbReference type="EMBL" id="CAG8682162.1"/>
    </source>
</evidence>
<comment type="caution">
    <text evidence="1">The sequence shown here is derived from an EMBL/GenBank/DDBJ whole genome shotgun (WGS) entry which is preliminary data.</text>
</comment>
<name>A0A9N9EP05_9GLOM</name>
<accession>A0A9N9EP05</accession>
<proteinExistence type="predicted"/>
<dbReference type="AlphaFoldDB" id="A0A9N9EP05"/>
<protein>
    <submittedName>
        <fullName evidence="1">24842_t:CDS:1</fullName>
    </submittedName>
</protein>
<dbReference type="EMBL" id="CAJVPY010007546">
    <property type="protein sequence ID" value="CAG8682162.1"/>
    <property type="molecule type" value="Genomic_DNA"/>
</dbReference>
<organism evidence="1 2">
    <name type="scientific">Dentiscutata erythropus</name>
    <dbReference type="NCBI Taxonomy" id="1348616"/>
    <lineage>
        <taxon>Eukaryota</taxon>
        <taxon>Fungi</taxon>
        <taxon>Fungi incertae sedis</taxon>
        <taxon>Mucoromycota</taxon>
        <taxon>Glomeromycotina</taxon>
        <taxon>Glomeromycetes</taxon>
        <taxon>Diversisporales</taxon>
        <taxon>Gigasporaceae</taxon>
        <taxon>Dentiscutata</taxon>
    </lineage>
</organism>
<dbReference type="Proteomes" id="UP000789405">
    <property type="component" value="Unassembled WGS sequence"/>
</dbReference>
<gene>
    <name evidence="1" type="ORF">DERYTH_LOCUS11872</name>
</gene>
<keyword evidence="2" id="KW-1185">Reference proteome</keyword>
<reference evidence="1" key="1">
    <citation type="submission" date="2021-06" db="EMBL/GenBank/DDBJ databases">
        <authorList>
            <person name="Kallberg Y."/>
            <person name="Tangrot J."/>
            <person name="Rosling A."/>
        </authorList>
    </citation>
    <scope>NUCLEOTIDE SEQUENCE</scope>
    <source>
        <strain evidence="1">MA453B</strain>
    </source>
</reference>
<sequence length="57" mass="6448">MAALLYIKTFGTLDRSAIPKAKNNIFISSQELSAFRIEIGLSAINVYHGRFIQNLQY</sequence>
<evidence type="ECO:0000313" key="2">
    <source>
        <dbReference type="Proteomes" id="UP000789405"/>
    </source>
</evidence>